<dbReference type="AlphaFoldDB" id="A0AAP6ZTH7"/>
<protein>
    <submittedName>
        <fullName evidence="7">Response regulator</fullName>
    </submittedName>
</protein>
<dbReference type="SUPFAM" id="SSF46689">
    <property type="entry name" value="Homeodomain-like"/>
    <property type="match status" value="2"/>
</dbReference>
<keyword evidence="4" id="KW-0597">Phosphoprotein</keyword>
<dbReference type="Gene3D" id="3.40.50.2300">
    <property type="match status" value="1"/>
</dbReference>
<evidence type="ECO:0000259" key="5">
    <source>
        <dbReference type="PROSITE" id="PS01124"/>
    </source>
</evidence>
<dbReference type="PANTHER" id="PTHR43280">
    <property type="entry name" value="ARAC-FAMILY TRANSCRIPTIONAL REGULATOR"/>
    <property type="match status" value="1"/>
</dbReference>
<gene>
    <name evidence="7" type="ORF">HMI46_05060</name>
</gene>
<accession>A0AAP6ZTH7</accession>
<dbReference type="EMBL" id="JABFOR010000004">
    <property type="protein sequence ID" value="NOJ69918.1"/>
    <property type="molecule type" value="Genomic_DNA"/>
</dbReference>
<evidence type="ECO:0000256" key="3">
    <source>
        <dbReference type="ARBA" id="ARBA00023163"/>
    </source>
</evidence>
<dbReference type="CDD" id="cd17536">
    <property type="entry name" value="REC_YesN-like"/>
    <property type="match status" value="1"/>
</dbReference>
<feature type="modified residue" description="4-aspartylphosphate" evidence="4">
    <location>
        <position position="57"/>
    </location>
</feature>
<dbReference type="PROSITE" id="PS50110">
    <property type="entry name" value="RESPONSE_REGULATORY"/>
    <property type="match status" value="1"/>
</dbReference>
<evidence type="ECO:0000256" key="2">
    <source>
        <dbReference type="ARBA" id="ARBA00023125"/>
    </source>
</evidence>
<evidence type="ECO:0000313" key="8">
    <source>
        <dbReference type="Proteomes" id="UP000552038"/>
    </source>
</evidence>
<organism evidence="7 8">
    <name type="scientific">Paenibacillus alvei</name>
    <name type="common">Bacillus alvei</name>
    <dbReference type="NCBI Taxonomy" id="44250"/>
    <lineage>
        <taxon>Bacteria</taxon>
        <taxon>Bacillati</taxon>
        <taxon>Bacillota</taxon>
        <taxon>Bacilli</taxon>
        <taxon>Bacillales</taxon>
        <taxon>Paenibacillaceae</taxon>
        <taxon>Paenibacillus</taxon>
    </lineage>
</organism>
<keyword evidence="3" id="KW-0804">Transcription</keyword>
<name>A0AAP6ZTH7_PAEAL</name>
<feature type="domain" description="HTH araC/xylS-type" evidence="5">
    <location>
        <begin position="469"/>
        <end position="567"/>
    </location>
</feature>
<evidence type="ECO:0000259" key="6">
    <source>
        <dbReference type="PROSITE" id="PS50110"/>
    </source>
</evidence>
<dbReference type="Proteomes" id="UP000552038">
    <property type="component" value="Unassembled WGS sequence"/>
</dbReference>
<dbReference type="GO" id="GO:0003700">
    <property type="term" value="F:DNA-binding transcription factor activity"/>
    <property type="evidence" value="ECO:0007669"/>
    <property type="project" value="InterPro"/>
</dbReference>
<dbReference type="SMART" id="SM00448">
    <property type="entry name" value="REC"/>
    <property type="match status" value="1"/>
</dbReference>
<dbReference type="Pfam" id="PF12833">
    <property type="entry name" value="HTH_18"/>
    <property type="match status" value="1"/>
</dbReference>
<feature type="domain" description="Response regulatory" evidence="6">
    <location>
        <begin position="3"/>
        <end position="122"/>
    </location>
</feature>
<dbReference type="Pfam" id="PF00072">
    <property type="entry name" value="Response_reg"/>
    <property type="match status" value="1"/>
</dbReference>
<dbReference type="GO" id="GO:0043565">
    <property type="term" value="F:sequence-specific DNA binding"/>
    <property type="evidence" value="ECO:0007669"/>
    <property type="project" value="InterPro"/>
</dbReference>
<keyword evidence="2" id="KW-0238">DNA-binding</keyword>
<dbReference type="Gene3D" id="1.10.10.60">
    <property type="entry name" value="Homeodomain-like"/>
    <property type="match status" value="2"/>
</dbReference>
<evidence type="ECO:0000256" key="1">
    <source>
        <dbReference type="ARBA" id="ARBA00023015"/>
    </source>
</evidence>
<comment type="caution">
    <text evidence="7">The sequence shown here is derived from an EMBL/GenBank/DDBJ whole genome shotgun (WGS) entry which is preliminary data.</text>
</comment>
<evidence type="ECO:0000313" key="7">
    <source>
        <dbReference type="EMBL" id="NOJ69918.1"/>
    </source>
</evidence>
<dbReference type="PANTHER" id="PTHR43280:SF2">
    <property type="entry name" value="HTH-TYPE TRANSCRIPTIONAL REGULATOR EXSA"/>
    <property type="match status" value="1"/>
</dbReference>
<sequence length="579" mass="67692">MRRMLIVDDLPIIVDGLLELFQGMEHLELEILKAYSGEEALEMMHGSAFPIDIVISDIKMPGLEGIELLQNIKSHWPNCKVIFLTGYNDFQYVQSAMVLGGFDYILKIESDDKIIAAVERAIAQLAKESEQMRRLEQAHYRMRQALPLLQKEYVWELLEGKQEMIGGLERNFQEYDIPLRADQPVILVVGKVDSWKNSFSSLDKSLLLYGVQNIVEEYVTPYMECFSCTFEHSKLVWLLQPRMTQNRHHMHPYPEYDSYEESLTESEVWRSSQARLGGVIGMIQQTCQRLLQVTVSFALSSTWADWPNVAERFQMLKYCFVSGYQLPNEVILTDSDILRMQECDDGTDTQDYFQHNRIQLLQKCMENNHRKEFYELFLHITKDWNSEDENSYARKMALYHSLSALFLSYLGNSHKLKQEAGAKFDLGFLYQKRDTLSWLEMKKHFWELAEYLFERQEGRDEQVPGELIKRVHRYIANNLTRDISLIAIANEVGLNPSYLSRLYKQMTGIGISDYINDYRNLQAKEWLLNSSKKVNEIASALGYNSALAFIRFFKKQNQMTPLEYRMKLQANDAREELSQ</sequence>
<dbReference type="SUPFAM" id="SSF52172">
    <property type="entry name" value="CheY-like"/>
    <property type="match status" value="1"/>
</dbReference>
<proteinExistence type="predicted"/>
<dbReference type="SMART" id="SM00342">
    <property type="entry name" value="HTH_ARAC"/>
    <property type="match status" value="1"/>
</dbReference>
<reference evidence="7 8" key="1">
    <citation type="submission" date="2020-05" db="EMBL/GenBank/DDBJ databases">
        <title>Whole genome sequencing and identification of novel metabolites from Paenibacillus alvei strain JR949.</title>
        <authorList>
            <person name="Rajendhran J."/>
            <person name="Sree Pranav P."/>
            <person name="Mahalakshmi B."/>
            <person name="Karthikeyan R."/>
        </authorList>
    </citation>
    <scope>NUCLEOTIDE SEQUENCE [LARGE SCALE GENOMIC DNA]</scope>
    <source>
        <strain evidence="7 8">JR949</strain>
    </source>
</reference>
<evidence type="ECO:0000256" key="4">
    <source>
        <dbReference type="PROSITE-ProRule" id="PRU00169"/>
    </source>
</evidence>
<keyword evidence="1" id="KW-0805">Transcription regulation</keyword>
<dbReference type="PROSITE" id="PS01124">
    <property type="entry name" value="HTH_ARAC_FAMILY_2"/>
    <property type="match status" value="1"/>
</dbReference>
<dbReference type="InterPro" id="IPR001789">
    <property type="entry name" value="Sig_transdc_resp-reg_receiver"/>
</dbReference>
<dbReference type="InterPro" id="IPR018060">
    <property type="entry name" value="HTH_AraC"/>
</dbReference>
<dbReference type="InterPro" id="IPR011006">
    <property type="entry name" value="CheY-like_superfamily"/>
</dbReference>
<dbReference type="GO" id="GO:0000160">
    <property type="term" value="P:phosphorelay signal transduction system"/>
    <property type="evidence" value="ECO:0007669"/>
    <property type="project" value="InterPro"/>
</dbReference>
<dbReference type="InterPro" id="IPR009057">
    <property type="entry name" value="Homeodomain-like_sf"/>
</dbReference>